<dbReference type="Proteomes" id="UP000324800">
    <property type="component" value="Unassembled WGS sequence"/>
</dbReference>
<dbReference type="Gene3D" id="1.10.510.10">
    <property type="entry name" value="Transferase(Phosphotransferase) domain 1"/>
    <property type="match status" value="1"/>
</dbReference>
<dbReference type="EMBL" id="SNRW01037459">
    <property type="protein sequence ID" value="KAA6353776.1"/>
    <property type="molecule type" value="Genomic_DNA"/>
</dbReference>
<evidence type="ECO:0000256" key="8">
    <source>
        <dbReference type="ARBA" id="ARBA00048679"/>
    </source>
</evidence>
<evidence type="ECO:0000256" key="5">
    <source>
        <dbReference type="ARBA" id="ARBA00022777"/>
    </source>
</evidence>
<proteinExistence type="predicted"/>
<comment type="catalytic activity">
    <reaction evidence="8">
        <text>L-seryl-[protein] + ATP = O-phospho-L-seryl-[protein] + ADP + H(+)</text>
        <dbReference type="Rhea" id="RHEA:17989"/>
        <dbReference type="Rhea" id="RHEA-COMP:9863"/>
        <dbReference type="Rhea" id="RHEA-COMP:11604"/>
        <dbReference type="ChEBI" id="CHEBI:15378"/>
        <dbReference type="ChEBI" id="CHEBI:29999"/>
        <dbReference type="ChEBI" id="CHEBI:30616"/>
        <dbReference type="ChEBI" id="CHEBI:83421"/>
        <dbReference type="ChEBI" id="CHEBI:456216"/>
        <dbReference type="EC" id="2.7.11.1"/>
    </reaction>
</comment>
<gene>
    <name evidence="10" type="ORF">EZS28_050697</name>
</gene>
<evidence type="ECO:0000256" key="7">
    <source>
        <dbReference type="ARBA" id="ARBA00047899"/>
    </source>
</evidence>
<dbReference type="GO" id="GO:0004674">
    <property type="term" value="F:protein serine/threonine kinase activity"/>
    <property type="evidence" value="ECO:0007669"/>
    <property type="project" value="UniProtKB-KW"/>
</dbReference>
<dbReference type="GO" id="GO:0005524">
    <property type="term" value="F:ATP binding"/>
    <property type="evidence" value="ECO:0007669"/>
    <property type="project" value="UniProtKB-KW"/>
</dbReference>
<evidence type="ECO:0000256" key="6">
    <source>
        <dbReference type="ARBA" id="ARBA00022840"/>
    </source>
</evidence>
<dbReference type="InterPro" id="IPR000719">
    <property type="entry name" value="Prot_kinase_dom"/>
</dbReference>
<keyword evidence="5" id="KW-0418">Kinase</keyword>
<dbReference type="EC" id="2.7.11.1" evidence="1"/>
<protein>
    <recommendedName>
        <fullName evidence="1">non-specific serine/threonine protein kinase</fullName>
        <ecNumber evidence="1">2.7.11.1</ecNumber>
    </recommendedName>
</protein>
<dbReference type="AlphaFoldDB" id="A0A5J4T5T5"/>
<comment type="catalytic activity">
    <reaction evidence="7">
        <text>L-threonyl-[protein] + ATP = O-phospho-L-threonyl-[protein] + ADP + H(+)</text>
        <dbReference type="Rhea" id="RHEA:46608"/>
        <dbReference type="Rhea" id="RHEA-COMP:11060"/>
        <dbReference type="Rhea" id="RHEA-COMP:11605"/>
        <dbReference type="ChEBI" id="CHEBI:15378"/>
        <dbReference type="ChEBI" id="CHEBI:30013"/>
        <dbReference type="ChEBI" id="CHEBI:30616"/>
        <dbReference type="ChEBI" id="CHEBI:61977"/>
        <dbReference type="ChEBI" id="CHEBI:456216"/>
        <dbReference type="EC" id="2.7.11.1"/>
    </reaction>
</comment>
<accession>A0A5J4T5T5</accession>
<dbReference type="PANTHER" id="PTHR43671:SF98">
    <property type="entry name" value="SERINE_THREONINE-PROTEIN KINASE NEK11"/>
    <property type="match status" value="1"/>
</dbReference>
<dbReference type="PROSITE" id="PS00108">
    <property type="entry name" value="PROTEIN_KINASE_ST"/>
    <property type="match status" value="1"/>
</dbReference>
<evidence type="ECO:0000313" key="11">
    <source>
        <dbReference type="Proteomes" id="UP000324800"/>
    </source>
</evidence>
<evidence type="ECO:0000256" key="1">
    <source>
        <dbReference type="ARBA" id="ARBA00012513"/>
    </source>
</evidence>
<dbReference type="Pfam" id="PF00069">
    <property type="entry name" value="Pkinase"/>
    <property type="match status" value="1"/>
</dbReference>
<keyword evidence="2" id="KW-0723">Serine/threonine-protein kinase</keyword>
<name>A0A5J4T5T5_9EUKA</name>
<evidence type="ECO:0000313" key="10">
    <source>
        <dbReference type="EMBL" id="KAA6353776.1"/>
    </source>
</evidence>
<dbReference type="PROSITE" id="PS50011">
    <property type="entry name" value="PROTEIN_KINASE_DOM"/>
    <property type="match status" value="1"/>
</dbReference>
<keyword evidence="3" id="KW-0808">Transferase</keyword>
<dbReference type="OrthoDB" id="3248549at2759"/>
<evidence type="ECO:0000259" key="9">
    <source>
        <dbReference type="PROSITE" id="PS50011"/>
    </source>
</evidence>
<keyword evidence="4" id="KW-0547">Nucleotide-binding</keyword>
<reference evidence="10 11" key="1">
    <citation type="submission" date="2019-03" db="EMBL/GenBank/DDBJ databases">
        <title>Single cell metagenomics reveals metabolic interactions within the superorganism composed of flagellate Streblomastix strix and complex community of Bacteroidetes bacteria on its surface.</title>
        <authorList>
            <person name="Treitli S.C."/>
            <person name="Kolisko M."/>
            <person name="Husnik F."/>
            <person name="Keeling P."/>
            <person name="Hampl V."/>
        </authorList>
    </citation>
    <scope>NUCLEOTIDE SEQUENCE [LARGE SCALE GENOMIC DNA]</scope>
    <source>
        <strain evidence="10">ST1C</strain>
    </source>
</reference>
<sequence length="139" mass="15802">MQKAWEMVGQVIESLNQLHANGIIHGDMKPENILLAEVFEVKLADFGLTKRLQEGRDFTTAVGGTACYLSPELQKADDSQQNRKIEQKRMQTKAADIWAEKNISLGELVLRVTTIDPPEIPTHYSESLRKLIRRMLEKV</sequence>
<dbReference type="SUPFAM" id="SSF56112">
    <property type="entry name" value="Protein kinase-like (PK-like)"/>
    <property type="match status" value="1"/>
</dbReference>
<feature type="domain" description="Protein kinase" evidence="9">
    <location>
        <begin position="1"/>
        <end position="139"/>
    </location>
</feature>
<evidence type="ECO:0000256" key="2">
    <source>
        <dbReference type="ARBA" id="ARBA00022527"/>
    </source>
</evidence>
<evidence type="ECO:0000256" key="3">
    <source>
        <dbReference type="ARBA" id="ARBA00022679"/>
    </source>
</evidence>
<dbReference type="InterPro" id="IPR011009">
    <property type="entry name" value="Kinase-like_dom_sf"/>
</dbReference>
<dbReference type="InterPro" id="IPR008271">
    <property type="entry name" value="Ser/Thr_kinase_AS"/>
</dbReference>
<dbReference type="PANTHER" id="PTHR43671">
    <property type="entry name" value="SERINE/THREONINE-PROTEIN KINASE NEK"/>
    <property type="match status" value="1"/>
</dbReference>
<evidence type="ECO:0000256" key="4">
    <source>
        <dbReference type="ARBA" id="ARBA00022741"/>
    </source>
</evidence>
<dbReference type="InterPro" id="IPR050660">
    <property type="entry name" value="NEK_Ser/Thr_kinase"/>
</dbReference>
<comment type="caution">
    <text evidence="10">The sequence shown here is derived from an EMBL/GenBank/DDBJ whole genome shotgun (WGS) entry which is preliminary data.</text>
</comment>
<organism evidence="10 11">
    <name type="scientific">Streblomastix strix</name>
    <dbReference type="NCBI Taxonomy" id="222440"/>
    <lineage>
        <taxon>Eukaryota</taxon>
        <taxon>Metamonada</taxon>
        <taxon>Preaxostyla</taxon>
        <taxon>Oxymonadida</taxon>
        <taxon>Streblomastigidae</taxon>
        <taxon>Streblomastix</taxon>
    </lineage>
</organism>
<keyword evidence="6" id="KW-0067">ATP-binding</keyword>